<evidence type="ECO:0000313" key="4">
    <source>
        <dbReference type="Proteomes" id="UP000324897"/>
    </source>
</evidence>
<feature type="compositionally biased region" description="Polar residues" evidence="1">
    <location>
        <begin position="42"/>
        <end position="55"/>
    </location>
</feature>
<feature type="region of interest" description="Disordered" evidence="1">
    <location>
        <begin position="1"/>
        <end position="61"/>
    </location>
</feature>
<gene>
    <name evidence="3" type="ORF">EJB05_56216</name>
</gene>
<feature type="compositionally biased region" description="Basic residues" evidence="1">
    <location>
        <begin position="286"/>
        <end position="298"/>
    </location>
</feature>
<dbReference type="OrthoDB" id="4955136at2759"/>
<evidence type="ECO:0000259" key="2">
    <source>
        <dbReference type="Pfam" id="PF12776"/>
    </source>
</evidence>
<dbReference type="PANTHER" id="PTHR47069">
    <property type="match status" value="1"/>
</dbReference>
<evidence type="ECO:0000256" key="1">
    <source>
        <dbReference type="SAM" id="MobiDB-lite"/>
    </source>
</evidence>
<evidence type="ECO:0000313" key="3">
    <source>
        <dbReference type="EMBL" id="TVT98453.1"/>
    </source>
</evidence>
<sequence length="449" mass="50232">LQHTSTPAPFVASAPPRIEGAPLQIDPSPADRRPTPADQRATCRSTPSLCRSTPPLQIDAPPLQIDSVPLSELQRVPCCSSVPSTAAQHRLRLPLLQINDAFSSVLQDRMSDKADWCDANLRDFIDICKGEIEAGNRPHGQFTRNGWQNLRTKYEERTTPKQTKKQLKNKLDNMKKEYTWFMELKNFATGLGWNDAKQTVDCPEEWWNEHLAKCNNPEKGIKCNHVRFKKQGPKYLEDLHLLFEKVHVTGASASCPGDVSSAESSSDDDVTEVQKSPDSDDIKLAALKKAKPRKKKRKDMSSGTEDKEEKSPFLRLYKKTCLKIENAATKLSTSAEASSAAPPNLVPTITEAIQMVKQKWRILKGIPSFPIRTQKHIILACMALHNFIRDSNLDDKEFARCDADEQYVPRATRGTTGTQGDENADEENEDTMNTIRSKIADALVRARGG</sequence>
<organism evidence="3 4">
    <name type="scientific">Eragrostis curvula</name>
    <name type="common">weeping love grass</name>
    <dbReference type="NCBI Taxonomy" id="38414"/>
    <lineage>
        <taxon>Eukaryota</taxon>
        <taxon>Viridiplantae</taxon>
        <taxon>Streptophyta</taxon>
        <taxon>Embryophyta</taxon>
        <taxon>Tracheophyta</taxon>
        <taxon>Spermatophyta</taxon>
        <taxon>Magnoliopsida</taxon>
        <taxon>Liliopsida</taxon>
        <taxon>Poales</taxon>
        <taxon>Poaceae</taxon>
        <taxon>PACMAD clade</taxon>
        <taxon>Chloridoideae</taxon>
        <taxon>Eragrostideae</taxon>
        <taxon>Eragrostidinae</taxon>
        <taxon>Eragrostis</taxon>
    </lineage>
</organism>
<dbReference type="EMBL" id="RWGY01000854">
    <property type="protein sequence ID" value="TVT98453.1"/>
    <property type="molecule type" value="Genomic_DNA"/>
</dbReference>
<comment type="caution">
    <text evidence="3">The sequence shown here is derived from an EMBL/GenBank/DDBJ whole genome shotgun (WGS) entry which is preliminary data.</text>
</comment>
<dbReference type="InterPro" id="IPR024752">
    <property type="entry name" value="Myb/SANT-like_dom"/>
</dbReference>
<dbReference type="Pfam" id="PF12776">
    <property type="entry name" value="Myb_DNA-bind_3"/>
    <property type="match status" value="1"/>
</dbReference>
<name>A0A5J9SHZ3_9POAL</name>
<feature type="region of interest" description="Disordered" evidence="1">
    <location>
        <begin position="254"/>
        <end position="309"/>
    </location>
</feature>
<dbReference type="AlphaFoldDB" id="A0A5J9SHZ3"/>
<keyword evidence="4" id="KW-1185">Reference proteome</keyword>
<dbReference type="PANTHER" id="PTHR47069:SF1">
    <property type="entry name" value="OS03G0580500 PROTEIN"/>
    <property type="match status" value="1"/>
</dbReference>
<feature type="domain" description="Myb/SANT-like" evidence="2">
    <location>
        <begin position="116"/>
        <end position="210"/>
    </location>
</feature>
<proteinExistence type="predicted"/>
<reference evidence="3 4" key="1">
    <citation type="journal article" date="2019" name="Sci. Rep.">
        <title>A high-quality genome of Eragrostis curvula grass provides insights into Poaceae evolution and supports new strategies to enhance forage quality.</title>
        <authorList>
            <person name="Carballo J."/>
            <person name="Santos B.A.C.M."/>
            <person name="Zappacosta D."/>
            <person name="Garbus I."/>
            <person name="Selva J.P."/>
            <person name="Gallo C.A."/>
            <person name="Diaz A."/>
            <person name="Albertini E."/>
            <person name="Caccamo M."/>
            <person name="Echenique V."/>
        </authorList>
    </citation>
    <scope>NUCLEOTIDE SEQUENCE [LARGE SCALE GENOMIC DNA]</scope>
    <source>
        <strain evidence="4">cv. Victoria</strain>
        <tissue evidence="3">Leaf</tissue>
    </source>
</reference>
<protein>
    <recommendedName>
        <fullName evidence="2">Myb/SANT-like domain-containing protein</fullName>
    </recommendedName>
</protein>
<accession>A0A5J9SHZ3</accession>
<dbReference type="Proteomes" id="UP000324897">
    <property type="component" value="Unassembled WGS sequence"/>
</dbReference>
<feature type="non-terminal residue" evidence="3">
    <location>
        <position position="1"/>
    </location>
</feature>
<feature type="region of interest" description="Disordered" evidence="1">
    <location>
        <begin position="409"/>
        <end position="436"/>
    </location>
</feature>